<keyword evidence="3" id="KW-1185">Reference proteome</keyword>
<feature type="compositionally biased region" description="Basic and acidic residues" evidence="1">
    <location>
        <begin position="156"/>
        <end position="171"/>
    </location>
</feature>
<evidence type="ECO:0000256" key="1">
    <source>
        <dbReference type="SAM" id="MobiDB-lite"/>
    </source>
</evidence>
<dbReference type="PANTHER" id="PTHR36722:SF1">
    <property type="entry name" value="TYPE 2 DNA TOPOISOMERASE 6 SUBUNIT B-LIKE"/>
    <property type="match status" value="1"/>
</dbReference>
<feature type="compositionally biased region" description="Acidic residues" evidence="1">
    <location>
        <begin position="172"/>
        <end position="187"/>
    </location>
</feature>
<proteinExistence type="predicted"/>
<feature type="region of interest" description="Disordered" evidence="1">
    <location>
        <begin position="156"/>
        <end position="195"/>
    </location>
</feature>
<dbReference type="OMA" id="FECEGHL"/>
<dbReference type="InterPro" id="IPR034566">
    <property type="entry name" value="MTOPVIB_plant"/>
</dbReference>
<organism evidence="2 3">
    <name type="scientific">Amborella trichopoda</name>
    <dbReference type="NCBI Taxonomy" id="13333"/>
    <lineage>
        <taxon>Eukaryota</taxon>
        <taxon>Viridiplantae</taxon>
        <taxon>Streptophyta</taxon>
        <taxon>Embryophyta</taxon>
        <taxon>Tracheophyta</taxon>
        <taxon>Spermatophyta</taxon>
        <taxon>Magnoliopsida</taxon>
        <taxon>Amborellales</taxon>
        <taxon>Amborellaceae</taxon>
        <taxon>Amborella</taxon>
    </lineage>
</organism>
<reference evidence="3" key="1">
    <citation type="journal article" date="2013" name="Science">
        <title>The Amborella genome and the evolution of flowering plants.</title>
        <authorList>
            <consortium name="Amborella Genome Project"/>
        </authorList>
    </citation>
    <scope>NUCLEOTIDE SEQUENCE [LARGE SCALE GENOMIC DNA]</scope>
</reference>
<evidence type="ECO:0000313" key="2">
    <source>
        <dbReference type="EMBL" id="ERN02404.1"/>
    </source>
</evidence>
<evidence type="ECO:0000313" key="3">
    <source>
        <dbReference type="Proteomes" id="UP000017836"/>
    </source>
</evidence>
<dbReference type="STRING" id="13333.W1P423"/>
<sequence>MPCSFPPSTLNALTCINWQKYGLAVKATSLDGNGDAVLEWEDLPYFMHIYLVTRVNNQGSLVKKAIQLALDDLKAKYTGFFLSKHALRIRNYVPDLSKAIAGLILSSNDEDFIGDCASLLGMIPSEAGEQGRVESCISEKILGVIEINDLKSKKGEGARQDLFEQEKNLEGEERDEDEDEDADDEGGMLDWGGEF</sequence>
<dbReference type="Gramene" id="ERN02404">
    <property type="protein sequence ID" value="ERN02404"/>
    <property type="gene ID" value="AMTR_s00096p00115410"/>
</dbReference>
<dbReference type="eggNOG" id="ENOG502QSZ1">
    <property type="taxonomic scope" value="Eukaryota"/>
</dbReference>
<dbReference type="HOGENOM" id="CLU_083141_0_0_1"/>
<dbReference type="AlphaFoldDB" id="W1P423"/>
<dbReference type="PANTHER" id="PTHR36722">
    <property type="entry name" value="TYPE 2 DNA TOPOISOMERASE 6 SUBUNIT B-LIKE"/>
    <property type="match status" value="1"/>
</dbReference>
<name>W1P423_AMBTC</name>
<accession>W1P423</accession>
<protein>
    <submittedName>
        <fullName evidence="2">Uncharacterized protein</fullName>
    </submittedName>
</protein>
<dbReference type="GO" id="GO:0042138">
    <property type="term" value="P:meiotic DNA double-strand break formation"/>
    <property type="evidence" value="ECO:0007669"/>
    <property type="project" value="InterPro"/>
</dbReference>
<dbReference type="Proteomes" id="UP000017836">
    <property type="component" value="Unassembled WGS sequence"/>
</dbReference>
<dbReference type="EMBL" id="KI394634">
    <property type="protein sequence ID" value="ERN02404.1"/>
    <property type="molecule type" value="Genomic_DNA"/>
</dbReference>
<gene>
    <name evidence="2" type="ORF">AMTR_s00096p00115410</name>
</gene>